<comment type="caution">
    <text evidence="2">The sequence shown here is derived from an EMBL/GenBank/DDBJ whole genome shotgun (WGS) entry which is preliminary data.</text>
</comment>
<dbReference type="Proteomes" id="UP000319204">
    <property type="component" value="Unassembled WGS sequence"/>
</dbReference>
<dbReference type="SUPFAM" id="SSF52540">
    <property type="entry name" value="P-loop containing nucleoside triphosphate hydrolases"/>
    <property type="match status" value="1"/>
</dbReference>
<evidence type="ECO:0000313" key="2">
    <source>
        <dbReference type="EMBL" id="KAB5492162.1"/>
    </source>
</evidence>
<accession>A0A5N5IUA8</accession>
<evidence type="ECO:0000313" key="3">
    <source>
        <dbReference type="Proteomes" id="UP000319204"/>
    </source>
</evidence>
<feature type="domain" description="NadR/Ttd14 AAA" evidence="1">
    <location>
        <begin position="13"/>
        <end position="179"/>
    </location>
</feature>
<dbReference type="AlphaFoldDB" id="A0A5N5IUA8"/>
<gene>
    <name evidence="2" type="ORF">FOT42_000085</name>
</gene>
<dbReference type="InterPro" id="IPR027417">
    <property type="entry name" value="P-loop_NTPase"/>
</dbReference>
<name>A0A5N5IUA8_9FLAO</name>
<sequence length="190" mass="22375">MTLKRSRDHYPFYAITGGPGVGKTTLLDELRNRGMITVPEVARELIKEQQEVDGEALPWRNKRMYMEMMFQRSVESFEKTKISLDERSPVFFDRGFLDALCYASLEGIPIELEMKTLAETLRYNTNVFILPPWKDIYQTDAQRKQDWNEAVFTYNKMIQTYRGYDYNLVEVPKTSVPERADFVLDFIKNN</sequence>
<organism evidence="2 3">
    <name type="scientific">Flagellimonas hadalis</name>
    <dbReference type="NCBI Taxonomy" id="2597517"/>
    <lineage>
        <taxon>Bacteria</taxon>
        <taxon>Pseudomonadati</taxon>
        <taxon>Bacteroidota</taxon>
        <taxon>Flavobacteriia</taxon>
        <taxon>Flavobacteriales</taxon>
        <taxon>Flavobacteriaceae</taxon>
        <taxon>Flagellimonas</taxon>
    </lineage>
</organism>
<protein>
    <submittedName>
        <fullName evidence="2">AAA family ATPase</fullName>
    </submittedName>
</protein>
<dbReference type="Pfam" id="PF13521">
    <property type="entry name" value="AAA_28"/>
    <property type="match status" value="1"/>
</dbReference>
<keyword evidence="3" id="KW-1185">Reference proteome</keyword>
<evidence type="ECO:0000259" key="1">
    <source>
        <dbReference type="Pfam" id="PF13521"/>
    </source>
</evidence>
<proteinExistence type="predicted"/>
<dbReference type="OrthoDB" id="5638848at2"/>
<dbReference type="InterPro" id="IPR038727">
    <property type="entry name" value="NadR/Ttd14_AAA_dom"/>
</dbReference>
<reference evidence="2" key="1">
    <citation type="submission" date="2019-10" db="EMBL/GenBank/DDBJ databases">
        <title>Muricauda hadale sp. nov., a piezophilic bacterium isolated from hadopelagic water of the Mariana Trench.</title>
        <authorList>
            <person name="Wei Y."/>
        </authorList>
    </citation>
    <scope>NUCLEOTIDE SEQUENCE [LARGE SCALE GENOMIC DNA]</scope>
    <source>
        <strain evidence="2">MT-229</strain>
    </source>
</reference>
<dbReference type="Gene3D" id="3.40.50.300">
    <property type="entry name" value="P-loop containing nucleotide triphosphate hydrolases"/>
    <property type="match status" value="1"/>
</dbReference>
<dbReference type="EMBL" id="VNIK02000001">
    <property type="protein sequence ID" value="KAB5492162.1"/>
    <property type="molecule type" value="Genomic_DNA"/>
</dbReference>